<keyword evidence="11" id="KW-0472">Membrane</keyword>
<evidence type="ECO:0000256" key="2">
    <source>
        <dbReference type="ARBA" id="ARBA00011955"/>
    </source>
</evidence>
<comment type="catalytic activity">
    <reaction evidence="10">
        <text>L-threonyl-[protein] + FAD = FMN-L-threonyl-[protein] + AMP + H(+)</text>
        <dbReference type="Rhea" id="RHEA:36847"/>
        <dbReference type="Rhea" id="RHEA-COMP:11060"/>
        <dbReference type="Rhea" id="RHEA-COMP:11061"/>
        <dbReference type="ChEBI" id="CHEBI:15378"/>
        <dbReference type="ChEBI" id="CHEBI:30013"/>
        <dbReference type="ChEBI" id="CHEBI:57692"/>
        <dbReference type="ChEBI" id="CHEBI:74257"/>
        <dbReference type="ChEBI" id="CHEBI:456215"/>
        <dbReference type="EC" id="2.7.1.180"/>
    </reaction>
</comment>
<keyword evidence="11" id="KW-0812">Transmembrane</keyword>
<protein>
    <recommendedName>
        <fullName evidence="3">FAD:protein FMN transferase</fullName>
        <ecNumber evidence="2">2.7.1.180</ecNumber>
    </recommendedName>
    <alternativeName>
        <fullName evidence="9">Flavin transferase</fullName>
    </alternativeName>
</protein>
<proteinExistence type="predicted"/>
<evidence type="ECO:0000313" key="13">
    <source>
        <dbReference type="Proteomes" id="UP000293342"/>
    </source>
</evidence>
<evidence type="ECO:0000256" key="8">
    <source>
        <dbReference type="ARBA" id="ARBA00022842"/>
    </source>
</evidence>
<keyword evidence="13" id="KW-1185">Reference proteome</keyword>
<dbReference type="InterPro" id="IPR024932">
    <property type="entry name" value="ApbE"/>
</dbReference>
<dbReference type="Pfam" id="PF02424">
    <property type="entry name" value="ApbE"/>
    <property type="match status" value="2"/>
</dbReference>
<comment type="cofactor">
    <cofactor evidence="1">
        <name>Mg(2+)</name>
        <dbReference type="ChEBI" id="CHEBI:18420"/>
    </cofactor>
</comment>
<dbReference type="InterPro" id="IPR003374">
    <property type="entry name" value="ApbE-like_sf"/>
</dbReference>
<keyword evidence="7" id="KW-0274">FAD</keyword>
<comment type="caution">
    <text evidence="12">The sequence shown here is derived from an EMBL/GenBank/DDBJ whole genome shotgun (WGS) entry which is preliminary data.</text>
</comment>
<keyword evidence="6" id="KW-0479">Metal-binding</keyword>
<evidence type="ECO:0000256" key="11">
    <source>
        <dbReference type="SAM" id="Phobius"/>
    </source>
</evidence>
<name>A0A4R0JVD9_9ACTN</name>
<dbReference type="GO" id="GO:0046872">
    <property type="term" value="F:metal ion binding"/>
    <property type="evidence" value="ECO:0007669"/>
    <property type="project" value="UniProtKB-KW"/>
</dbReference>
<evidence type="ECO:0000256" key="9">
    <source>
        <dbReference type="ARBA" id="ARBA00031306"/>
    </source>
</evidence>
<evidence type="ECO:0000313" key="12">
    <source>
        <dbReference type="EMBL" id="TCC50660.1"/>
    </source>
</evidence>
<evidence type="ECO:0000256" key="4">
    <source>
        <dbReference type="ARBA" id="ARBA00022630"/>
    </source>
</evidence>
<evidence type="ECO:0000256" key="5">
    <source>
        <dbReference type="ARBA" id="ARBA00022679"/>
    </source>
</evidence>
<evidence type="ECO:0000256" key="3">
    <source>
        <dbReference type="ARBA" id="ARBA00016337"/>
    </source>
</evidence>
<keyword evidence="8" id="KW-0460">Magnesium</keyword>
<evidence type="ECO:0000256" key="10">
    <source>
        <dbReference type="ARBA" id="ARBA00048540"/>
    </source>
</evidence>
<accession>A0A4R0JVD9</accession>
<evidence type="ECO:0000256" key="7">
    <source>
        <dbReference type="ARBA" id="ARBA00022827"/>
    </source>
</evidence>
<sequence length="268" mass="29079">MSRRSWVEQIMGLPISVLARGKGAESKQADAAVRKVFAELVEVDRVFSPYKADSALSLLARGEDGWDRVDPVVREVAERCVAAQELTRGLFDAQVPGSTWDPSGLVKGWAVERAGERLREVVDVDWCLNAGGDVLVVSPSKEPFRVGLQDPRDSGLLLVLVPITTSAGEWLEHQLTPNPLIHRHTELGDTAIYAAIAVAVLAVVLWWRQRESTGRTPVKRTFLAPASSLLTASLTVVAVVVSAVAVYDVVRIGDSGAKASWSNWAAHR</sequence>
<feature type="transmembrane region" description="Helical" evidence="11">
    <location>
        <begin position="190"/>
        <end position="209"/>
    </location>
</feature>
<dbReference type="OrthoDB" id="9778595at2"/>
<dbReference type="AlphaFoldDB" id="A0A4R0JVD9"/>
<evidence type="ECO:0000256" key="1">
    <source>
        <dbReference type="ARBA" id="ARBA00001946"/>
    </source>
</evidence>
<dbReference type="EMBL" id="SJKD01000002">
    <property type="protein sequence ID" value="TCC50660.1"/>
    <property type="molecule type" value="Genomic_DNA"/>
</dbReference>
<evidence type="ECO:0000256" key="6">
    <source>
        <dbReference type="ARBA" id="ARBA00022723"/>
    </source>
</evidence>
<dbReference type="PANTHER" id="PTHR30040:SF2">
    <property type="entry name" value="FAD:PROTEIN FMN TRANSFERASE"/>
    <property type="match status" value="1"/>
</dbReference>
<dbReference type="PANTHER" id="PTHR30040">
    <property type="entry name" value="THIAMINE BIOSYNTHESIS LIPOPROTEIN APBE"/>
    <property type="match status" value="1"/>
</dbReference>
<keyword evidence="5 12" id="KW-0808">Transferase</keyword>
<dbReference type="EC" id="2.7.1.180" evidence="2"/>
<feature type="transmembrane region" description="Helical" evidence="11">
    <location>
        <begin position="229"/>
        <end position="250"/>
    </location>
</feature>
<dbReference type="GO" id="GO:0016740">
    <property type="term" value="F:transferase activity"/>
    <property type="evidence" value="ECO:0007669"/>
    <property type="project" value="UniProtKB-KW"/>
</dbReference>
<keyword evidence="4" id="KW-0285">Flavoprotein</keyword>
<keyword evidence="11" id="KW-1133">Transmembrane helix</keyword>
<reference evidence="12 13" key="1">
    <citation type="submission" date="2019-02" db="EMBL/GenBank/DDBJ databases">
        <title>Kribbella capetownensis sp. nov. and Kribbella speibonae sp. nov., isolated from soil.</title>
        <authorList>
            <person name="Curtis S.M."/>
            <person name="Norton I."/>
            <person name="Everest G.J."/>
            <person name="Meyers P.R."/>
        </authorList>
    </citation>
    <scope>NUCLEOTIDE SEQUENCE [LARGE SCALE GENOMIC DNA]</scope>
    <source>
        <strain evidence="12 13">YM53</strain>
    </source>
</reference>
<organism evidence="12 13">
    <name type="scientific">Kribbella capetownensis</name>
    <dbReference type="NCBI Taxonomy" id="1572659"/>
    <lineage>
        <taxon>Bacteria</taxon>
        <taxon>Bacillati</taxon>
        <taxon>Actinomycetota</taxon>
        <taxon>Actinomycetes</taxon>
        <taxon>Propionibacteriales</taxon>
        <taxon>Kribbellaceae</taxon>
        <taxon>Kribbella</taxon>
    </lineage>
</organism>
<dbReference type="Gene3D" id="3.10.520.10">
    <property type="entry name" value="ApbE-like domains"/>
    <property type="match status" value="2"/>
</dbReference>
<gene>
    <name evidence="12" type="ORF">E0H75_10710</name>
</gene>
<dbReference type="SUPFAM" id="SSF143631">
    <property type="entry name" value="ApbE-like"/>
    <property type="match status" value="1"/>
</dbReference>
<dbReference type="Proteomes" id="UP000293342">
    <property type="component" value="Unassembled WGS sequence"/>
</dbReference>
<dbReference type="RefSeq" id="WP_131513322.1">
    <property type="nucleotide sequence ID" value="NZ_SJKD01000002.1"/>
</dbReference>